<accession>A0ABT3GCP5</accession>
<comment type="caution">
    <text evidence="1">The sequence shown here is derived from an EMBL/GenBank/DDBJ whole genome shotgun (WGS) entry which is preliminary data.</text>
</comment>
<dbReference type="RefSeq" id="WP_264485325.1">
    <property type="nucleotide sequence ID" value="NZ_JAPDDT010000001.1"/>
</dbReference>
<sequence length="86" mass="9056">MSPSKDFEKRPLPKGTGLFVEWRSIHAPRFGCGLWLAFLAESINGPARHYLGHLFGGLSAGEAQGDGGAALGDKDLATEAGMPVDC</sequence>
<proteinExistence type="predicted"/>
<gene>
    <name evidence="1" type="ORF">OKA05_01550</name>
</gene>
<name>A0ABT3GCP5_9BACT</name>
<evidence type="ECO:0000313" key="2">
    <source>
        <dbReference type="Proteomes" id="UP001320876"/>
    </source>
</evidence>
<evidence type="ECO:0000313" key="1">
    <source>
        <dbReference type="EMBL" id="MCW1921216.1"/>
    </source>
</evidence>
<reference evidence="1 2" key="1">
    <citation type="submission" date="2022-10" db="EMBL/GenBank/DDBJ databases">
        <title>Luteolibacter arcticus strain CCTCC AB 2014275, whole genome shotgun sequencing project.</title>
        <authorList>
            <person name="Zhao G."/>
            <person name="Shen L."/>
        </authorList>
    </citation>
    <scope>NUCLEOTIDE SEQUENCE [LARGE SCALE GENOMIC DNA]</scope>
    <source>
        <strain evidence="1 2">CCTCC AB 2014275</strain>
    </source>
</reference>
<dbReference type="EMBL" id="JAPDDT010000001">
    <property type="protein sequence ID" value="MCW1921216.1"/>
    <property type="molecule type" value="Genomic_DNA"/>
</dbReference>
<organism evidence="1 2">
    <name type="scientific">Luteolibacter arcticus</name>
    <dbReference type="NCBI Taxonomy" id="1581411"/>
    <lineage>
        <taxon>Bacteria</taxon>
        <taxon>Pseudomonadati</taxon>
        <taxon>Verrucomicrobiota</taxon>
        <taxon>Verrucomicrobiia</taxon>
        <taxon>Verrucomicrobiales</taxon>
        <taxon>Verrucomicrobiaceae</taxon>
        <taxon>Luteolibacter</taxon>
    </lineage>
</organism>
<dbReference type="Proteomes" id="UP001320876">
    <property type="component" value="Unassembled WGS sequence"/>
</dbReference>
<protein>
    <submittedName>
        <fullName evidence="1">Uncharacterized protein</fullName>
    </submittedName>
</protein>
<keyword evidence="2" id="KW-1185">Reference proteome</keyword>